<dbReference type="AlphaFoldDB" id="A0A4D6MRW3"/>
<feature type="transmembrane region" description="Helical" evidence="1">
    <location>
        <begin position="71"/>
        <end position="94"/>
    </location>
</feature>
<evidence type="ECO:0000256" key="1">
    <source>
        <dbReference type="SAM" id="Phobius"/>
    </source>
</evidence>
<feature type="chain" id="PRO_5020028600" evidence="2">
    <location>
        <begin position="23"/>
        <end position="190"/>
    </location>
</feature>
<reference evidence="3 4" key="1">
    <citation type="submission" date="2019-04" db="EMBL/GenBank/DDBJ databases">
        <title>An improved genome assembly and genetic linkage map for asparagus bean, Vigna unguiculata ssp. sesquipedialis.</title>
        <authorList>
            <person name="Xia Q."/>
            <person name="Zhang R."/>
            <person name="Dong Y."/>
        </authorList>
    </citation>
    <scope>NUCLEOTIDE SEQUENCE [LARGE SCALE GENOMIC DNA]</scope>
    <source>
        <tissue evidence="3">Leaf</tissue>
    </source>
</reference>
<keyword evidence="1" id="KW-1133">Transmembrane helix</keyword>
<keyword evidence="4" id="KW-1185">Reference proteome</keyword>
<evidence type="ECO:0000256" key="2">
    <source>
        <dbReference type="SAM" id="SignalP"/>
    </source>
</evidence>
<feature type="signal peptide" evidence="2">
    <location>
        <begin position="1"/>
        <end position="22"/>
    </location>
</feature>
<proteinExistence type="predicted"/>
<keyword evidence="1" id="KW-0472">Membrane</keyword>
<gene>
    <name evidence="3" type="ORF">DEO72_LG8g1366</name>
</gene>
<accession>A0A4D6MRW3</accession>
<dbReference type="Proteomes" id="UP000501690">
    <property type="component" value="Linkage Group LG8"/>
</dbReference>
<keyword evidence="2" id="KW-0732">Signal</keyword>
<name>A0A4D6MRW3_VIGUN</name>
<protein>
    <submittedName>
        <fullName evidence="3">Uncharacterized protein</fullName>
    </submittedName>
</protein>
<sequence length="190" mass="21369">MHRLNIVVAITVHCGHCQGGHCQHCPPRGCCQHGCPPRGCHQHGCCYHDCHQCSFCHCGCLLEGISFFTSVVVSLSLALSFKAGFHCLFMNYFFTSSRQLYDVPLNLLTKLLFFVVNMVVVTMVAINVVSPWLLIGNRKLFHQYRCLIVVGPILQGRFSLLPLRELLLHLFQAALRCPTQRILLVSMATQ</sequence>
<evidence type="ECO:0000313" key="4">
    <source>
        <dbReference type="Proteomes" id="UP000501690"/>
    </source>
</evidence>
<dbReference type="EMBL" id="CP039352">
    <property type="protein sequence ID" value="QCE03342.1"/>
    <property type="molecule type" value="Genomic_DNA"/>
</dbReference>
<feature type="transmembrane region" description="Helical" evidence="1">
    <location>
        <begin position="114"/>
        <end position="135"/>
    </location>
</feature>
<keyword evidence="1" id="KW-0812">Transmembrane</keyword>
<evidence type="ECO:0000313" key="3">
    <source>
        <dbReference type="EMBL" id="QCE03342.1"/>
    </source>
</evidence>
<organism evidence="3 4">
    <name type="scientific">Vigna unguiculata</name>
    <name type="common">Cowpea</name>
    <dbReference type="NCBI Taxonomy" id="3917"/>
    <lineage>
        <taxon>Eukaryota</taxon>
        <taxon>Viridiplantae</taxon>
        <taxon>Streptophyta</taxon>
        <taxon>Embryophyta</taxon>
        <taxon>Tracheophyta</taxon>
        <taxon>Spermatophyta</taxon>
        <taxon>Magnoliopsida</taxon>
        <taxon>eudicotyledons</taxon>
        <taxon>Gunneridae</taxon>
        <taxon>Pentapetalae</taxon>
        <taxon>rosids</taxon>
        <taxon>fabids</taxon>
        <taxon>Fabales</taxon>
        <taxon>Fabaceae</taxon>
        <taxon>Papilionoideae</taxon>
        <taxon>50 kb inversion clade</taxon>
        <taxon>NPAAA clade</taxon>
        <taxon>indigoferoid/millettioid clade</taxon>
        <taxon>Phaseoleae</taxon>
        <taxon>Vigna</taxon>
    </lineage>
</organism>